<gene>
    <name evidence="2" type="ORF">BU251_06330</name>
</gene>
<accession>A0A410P587</accession>
<protein>
    <recommendedName>
        <fullName evidence="1">PD-(D/E)XK endonuclease-like domain-containing protein</fullName>
    </recommendedName>
</protein>
<evidence type="ECO:0000313" key="3">
    <source>
        <dbReference type="Proteomes" id="UP000287243"/>
    </source>
</evidence>
<dbReference type="Proteomes" id="UP000287243">
    <property type="component" value="Chromosome"/>
</dbReference>
<keyword evidence="3" id="KW-1185">Reference proteome</keyword>
<dbReference type="EMBL" id="CP019384">
    <property type="protein sequence ID" value="QAT17367.1"/>
    <property type="molecule type" value="Genomic_DNA"/>
</dbReference>
<organism evidence="2 3">
    <name type="scientific">Velamenicoccus archaeovorus</name>
    <dbReference type="NCBI Taxonomy" id="1930593"/>
    <lineage>
        <taxon>Bacteria</taxon>
        <taxon>Pseudomonadati</taxon>
        <taxon>Candidatus Omnitrophota</taxon>
        <taxon>Candidatus Velamenicoccus</taxon>
    </lineage>
</organism>
<sequence>MKNVITYDLGDRFIDKLADDIVAAYAPAAWPRLAFVFGGRRPQLFFQKALAERVGQASFSPRFFTIDEFMEHLVSRDEGFSRLNDLEACFEIYRTAQKESPFLLEGRNEFWRFLPWAGEVLGFFEQLDLEDIQNPSLKDVAAHADIGYDVPESINKLLGQLYLLREDFHRKMKEARAYSRGFVYLLAARKAAGARLDDFERIFFCNFFYLHRTEEIVMRALHEQGRSTMVFQGRAGEWSVLERLSSVFGVPIEPPVAPARRPQVRISCGFDLHSQIGMARQALKECGDYRHALVVLPEPATLVPFLSEIASFVGDFNVSMGYPVSRSSLYFLLDLIFRAQETRKGEGYYVKDYLGVLGHPLVKNLQWGIEAAATRVLVHKAEEILAGTIQTSLGGSLFIDPKDLFDEEGLYAGAAAMLERMDSGTKKADLKKAFAGLHKLLFGNWEHVATFADFAAVLEDFLDALLEKSPLEKYPLNLKIVEQLHAMCRQMAGAAFCREHFPREEILRIFKARLQEQMVSFSGSPLKGLQILGLFETRSLGFDDVFILDANESVLPKLKVYEPLIPRDVMIQLGLNRLEKEEEIQRYQFMRLVASARRAHIFYQERDTCEKSRFVEALVWEKEKEEKDIGVLRPSAGAFRIRVTPLEAHAKKQKAHTAFLKEMCFSASSINTYMNCPLRFYYQYVLGLQEKEGVSEELEASDIGTFLHSFLERVFAPFVGRKPVVNSAFRKIFFEELDRSFEAELRKRMRSDAFLVQEVIRFRMERFLENEAKRGIKEIVALEKEVAGDVRLDGEGFRFKARIDRVDRLDDSSLLVVDYKTGSVDRMPANPGKLENFPFERRAIRKAVKSFQLPIYFYLIQNAAGAEALNAGLYHLRDASKDGGIRTLFDETETMEDRARGMSFYLKALEAVMRELLDPVVNFEADPSDAPYCRMCPFSYLCR</sequence>
<dbReference type="Gene3D" id="3.90.320.10">
    <property type="match status" value="1"/>
</dbReference>
<dbReference type="Pfam" id="PF12705">
    <property type="entry name" value="PDDEXK_1"/>
    <property type="match status" value="1"/>
</dbReference>
<dbReference type="KEGG" id="vai:BU251_06330"/>
<name>A0A410P587_VELA1</name>
<evidence type="ECO:0000259" key="1">
    <source>
        <dbReference type="Pfam" id="PF12705"/>
    </source>
</evidence>
<dbReference type="InterPro" id="IPR011604">
    <property type="entry name" value="PDDEXK-like_dom_sf"/>
</dbReference>
<evidence type="ECO:0000313" key="2">
    <source>
        <dbReference type="EMBL" id="QAT17367.1"/>
    </source>
</evidence>
<dbReference type="OrthoDB" id="9762792at2"/>
<dbReference type="AlphaFoldDB" id="A0A410P587"/>
<proteinExistence type="predicted"/>
<dbReference type="InterPro" id="IPR038726">
    <property type="entry name" value="PDDEXK_AddAB-type"/>
</dbReference>
<reference evidence="2 3" key="1">
    <citation type="submission" date="2017-01" db="EMBL/GenBank/DDBJ databases">
        <title>First insights into the biology of 'candidatus Vampirococcus archaeovorus'.</title>
        <authorList>
            <person name="Kizina J."/>
            <person name="Jordan S."/>
            <person name="Stueber K."/>
            <person name="Reinhardt R."/>
            <person name="Harder J."/>
        </authorList>
    </citation>
    <scope>NUCLEOTIDE SEQUENCE [LARGE SCALE GENOMIC DNA]</scope>
    <source>
        <strain evidence="2 3">LiM</strain>
    </source>
</reference>
<feature type="domain" description="PD-(D/E)XK endonuclease-like" evidence="1">
    <location>
        <begin position="665"/>
        <end position="943"/>
    </location>
</feature>
<dbReference type="SUPFAM" id="SSF52540">
    <property type="entry name" value="P-loop containing nucleoside triphosphate hydrolases"/>
    <property type="match status" value="1"/>
</dbReference>
<dbReference type="InterPro" id="IPR027417">
    <property type="entry name" value="P-loop_NTPase"/>
</dbReference>
<dbReference type="RefSeq" id="WP_128700190.1">
    <property type="nucleotide sequence ID" value="NZ_CP019384.1"/>
</dbReference>